<dbReference type="Pfam" id="PF13992">
    <property type="entry name" value="YecR"/>
    <property type="match status" value="1"/>
</dbReference>
<dbReference type="EMBL" id="SHMB01000003">
    <property type="protein sequence ID" value="TAA29760.1"/>
    <property type="molecule type" value="Genomic_DNA"/>
</dbReference>
<name>A0A4Q8LII0_9GAMM</name>
<evidence type="ECO:0000313" key="1">
    <source>
        <dbReference type="EMBL" id="TAA29760.1"/>
    </source>
</evidence>
<reference evidence="1 2" key="1">
    <citation type="submission" date="2019-02" db="EMBL/GenBank/DDBJ databases">
        <title>WGS of Pseudoxanthomonas species novum from clinical isolates.</title>
        <authorList>
            <person name="Bernier A.-M."/>
            <person name="Bernard K."/>
            <person name="Vachon A."/>
        </authorList>
    </citation>
    <scope>NUCLEOTIDE SEQUENCE [LARGE SCALE GENOMIC DNA]</scope>
    <source>
        <strain evidence="1 2">NML171202</strain>
    </source>
</reference>
<protein>
    <recommendedName>
        <fullName evidence="3">Lipoprotein</fullName>
    </recommendedName>
</protein>
<evidence type="ECO:0000313" key="2">
    <source>
        <dbReference type="Proteomes" id="UP000291286"/>
    </source>
</evidence>
<evidence type="ECO:0008006" key="3">
    <source>
        <dbReference type="Google" id="ProtNLM"/>
    </source>
</evidence>
<organism evidence="1 2">
    <name type="scientific">Pseudoxanthomonas winnipegensis</name>
    <dbReference type="NCBI Taxonomy" id="2480810"/>
    <lineage>
        <taxon>Bacteria</taxon>
        <taxon>Pseudomonadati</taxon>
        <taxon>Pseudomonadota</taxon>
        <taxon>Gammaproteobacteria</taxon>
        <taxon>Lysobacterales</taxon>
        <taxon>Lysobacteraceae</taxon>
        <taxon>Pseudoxanthomonas</taxon>
    </lineage>
</organism>
<dbReference type="InterPro" id="IPR025731">
    <property type="entry name" value="YecR-like"/>
</dbReference>
<sequence>MTVGQGGPIIRLEREGWLTDNESRTRGSTVKLKLCSAAGVVLLLSACATHADWLVTKASRADGVVALSYERNEFQRPDMSDQQAIQLAEQKCKNWGYKGAEPFGSQSTECLSRRGFGNCGSRRVTVEFQCTGSPGQQ</sequence>
<dbReference type="AlphaFoldDB" id="A0A4Q8LII0"/>
<proteinExistence type="predicted"/>
<gene>
    <name evidence="1" type="ORF">EA661_09445</name>
</gene>
<accession>A0A4Q8LII0</accession>
<dbReference type="Proteomes" id="UP000291286">
    <property type="component" value="Unassembled WGS sequence"/>
</dbReference>
<comment type="caution">
    <text evidence="1">The sequence shown here is derived from an EMBL/GenBank/DDBJ whole genome shotgun (WGS) entry which is preliminary data.</text>
</comment>